<reference evidence="2" key="1">
    <citation type="journal article" date="2019" name="Int. J. Syst. Evol. Microbiol.">
        <title>The Global Catalogue of Microorganisms (GCM) 10K type strain sequencing project: providing services to taxonomists for standard genome sequencing and annotation.</title>
        <authorList>
            <consortium name="The Broad Institute Genomics Platform"/>
            <consortium name="The Broad Institute Genome Sequencing Center for Infectious Disease"/>
            <person name="Wu L."/>
            <person name="Ma J."/>
        </authorList>
    </citation>
    <scope>NUCLEOTIDE SEQUENCE [LARGE SCALE GENOMIC DNA]</scope>
    <source>
        <strain evidence="2">TBRC 7912</strain>
    </source>
</reference>
<evidence type="ECO:0000313" key="2">
    <source>
        <dbReference type="Proteomes" id="UP001595698"/>
    </source>
</evidence>
<dbReference type="InterPro" id="IPR009057">
    <property type="entry name" value="Homeodomain-like_sf"/>
</dbReference>
<proteinExistence type="predicted"/>
<dbReference type="Pfam" id="PF13384">
    <property type="entry name" value="HTH_23"/>
    <property type="match status" value="1"/>
</dbReference>
<dbReference type="SUPFAM" id="SSF46689">
    <property type="entry name" value="Homeodomain-like"/>
    <property type="match status" value="1"/>
</dbReference>
<keyword evidence="2" id="KW-1185">Reference proteome</keyword>
<evidence type="ECO:0000313" key="1">
    <source>
        <dbReference type="EMBL" id="MFC3982700.1"/>
    </source>
</evidence>
<dbReference type="EMBL" id="JBHSBC010000021">
    <property type="protein sequence ID" value="MFC3982700.1"/>
    <property type="molecule type" value="Genomic_DNA"/>
</dbReference>
<gene>
    <name evidence="1" type="ORF">ACFOYY_21335</name>
</gene>
<name>A0ABV8F4Y9_9ACTN</name>
<organism evidence="1 2">
    <name type="scientific">Streptosporangium jomthongense</name>
    <dbReference type="NCBI Taxonomy" id="1193683"/>
    <lineage>
        <taxon>Bacteria</taxon>
        <taxon>Bacillati</taxon>
        <taxon>Actinomycetota</taxon>
        <taxon>Actinomycetes</taxon>
        <taxon>Streptosporangiales</taxon>
        <taxon>Streptosporangiaceae</taxon>
        <taxon>Streptosporangium</taxon>
    </lineage>
</organism>
<comment type="caution">
    <text evidence="1">The sequence shown here is derived from an EMBL/GenBank/DDBJ whole genome shotgun (WGS) entry which is preliminary data.</text>
</comment>
<dbReference type="RefSeq" id="WP_386191167.1">
    <property type="nucleotide sequence ID" value="NZ_JBHSBC010000021.1"/>
</dbReference>
<protein>
    <submittedName>
        <fullName evidence="1">Helix-turn-helix domain-containing protein</fullName>
    </submittedName>
</protein>
<sequence length="98" mass="10675">MYEVFRQKRGLSARVRAWREGLRLRAADMFAGGISPPRVAQLLGVTRKSAYEWHRAWQAGGKAALASEGAAGGGGKLSEEQLIQLEEGAAAHGWNNQR</sequence>
<accession>A0ABV8F4Y9</accession>
<dbReference type="Proteomes" id="UP001595698">
    <property type="component" value="Unassembled WGS sequence"/>
</dbReference>